<organism evidence="7 8">
    <name type="scientific">Streblomastix strix</name>
    <dbReference type="NCBI Taxonomy" id="222440"/>
    <lineage>
        <taxon>Eukaryota</taxon>
        <taxon>Metamonada</taxon>
        <taxon>Preaxostyla</taxon>
        <taxon>Oxymonadida</taxon>
        <taxon>Streblomastigidae</taxon>
        <taxon>Streblomastix</taxon>
    </lineage>
</organism>
<dbReference type="SUPFAM" id="SSF56112">
    <property type="entry name" value="Protein kinase-like (PK-like)"/>
    <property type="match status" value="1"/>
</dbReference>
<evidence type="ECO:0000256" key="4">
    <source>
        <dbReference type="ARBA" id="ARBA00022777"/>
    </source>
</evidence>
<feature type="non-terminal residue" evidence="7">
    <location>
        <position position="1"/>
    </location>
</feature>
<name>A0A5J4UN30_9EUKA</name>
<dbReference type="SMART" id="SM00220">
    <property type="entry name" value="S_TKc"/>
    <property type="match status" value="1"/>
</dbReference>
<feature type="domain" description="Protein kinase" evidence="6">
    <location>
        <begin position="1"/>
        <end position="228"/>
    </location>
</feature>
<dbReference type="Proteomes" id="UP000324800">
    <property type="component" value="Unassembled WGS sequence"/>
</dbReference>
<keyword evidence="1" id="KW-0723">Serine/threonine-protein kinase</keyword>
<dbReference type="PANTHER" id="PTHR11584">
    <property type="entry name" value="SERINE/THREONINE PROTEIN KINASE"/>
    <property type="match status" value="1"/>
</dbReference>
<evidence type="ECO:0000259" key="6">
    <source>
        <dbReference type="PROSITE" id="PS50011"/>
    </source>
</evidence>
<evidence type="ECO:0000313" key="8">
    <source>
        <dbReference type="Proteomes" id="UP000324800"/>
    </source>
</evidence>
<dbReference type="Gene3D" id="3.30.200.20">
    <property type="entry name" value="Phosphorylase Kinase, domain 1"/>
    <property type="match status" value="1"/>
</dbReference>
<proteinExistence type="predicted"/>
<gene>
    <name evidence="7" type="ORF">EZS28_032981</name>
</gene>
<keyword evidence="5" id="KW-0067">ATP-binding</keyword>
<protein>
    <submittedName>
        <fullName evidence="7">Putative CBL-interacting serine/threonine-protein kinase 9</fullName>
    </submittedName>
</protein>
<evidence type="ECO:0000313" key="7">
    <source>
        <dbReference type="EMBL" id="KAA6371492.1"/>
    </source>
</evidence>
<accession>A0A5J4UN30</accession>
<keyword evidence="2" id="KW-0808">Transferase</keyword>
<evidence type="ECO:0000256" key="3">
    <source>
        <dbReference type="ARBA" id="ARBA00022741"/>
    </source>
</evidence>
<evidence type="ECO:0000256" key="5">
    <source>
        <dbReference type="ARBA" id="ARBA00022840"/>
    </source>
</evidence>
<sequence>EIIKELSSGAFGRVLQMKLIQTHDVVIIKRLPYVDPEKKRMAEEEVSTLKQVHGGNLRNEIDNKMKQMTIKDRKMCTYKHLFFILSGLNVLHSLGIVHRDLKPENILIDSDGNAKIGDFGLAQEMASKLYLKAVGTKIYSPPEAHLLDKMTMESDVWAVGVIAIEMITGQHPFEGRTPEITISNIKNNKYCKIPDYVEGELKTMIMKMLNMETYKRPTVAQLLDSELMQLQAGSESDEVNIKEIISHFISIINNSDNNKDIDNARNSLNALRLNTQLRTEIKKQGFKIPDK</sequence>
<dbReference type="InterPro" id="IPR000719">
    <property type="entry name" value="Prot_kinase_dom"/>
</dbReference>
<dbReference type="EMBL" id="SNRW01014405">
    <property type="protein sequence ID" value="KAA6371492.1"/>
    <property type="molecule type" value="Genomic_DNA"/>
</dbReference>
<dbReference type="GO" id="GO:0004674">
    <property type="term" value="F:protein serine/threonine kinase activity"/>
    <property type="evidence" value="ECO:0007669"/>
    <property type="project" value="UniProtKB-KW"/>
</dbReference>
<keyword evidence="3" id="KW-0547">Nucleotide-binding</keyword>
<dbReference type="Gene3D" id="1.10.510.10">
    <property type="entry name" value="Transferase(Phosphotransferase) domain 1"/>
    <property type="match status" value="1"/>
</dbReference>
<dbReference type="OrthoDB" id="4062651at2759"/>
<evidence type="ECO:0000256" key="2">
    <source>
        <dbReference type="ARBA" id="ARBA00022679"/>
    </source>
</evidence>
<comment type="caution">
    <text evidence="7">The sequence shown here is derived from an EMBL/GenBank/DDBJ whole genome shotgun (WGS) entry which is preliminary data.</text>
</comment>
<dbReference type="PROSITE" id="PS50011">
    <property type="entry name" value="PROTEIN_KINASE_DOM"/>
    <property type="match status" value="1"/>
</dbReference>
<dbReference type="PANTHER" id="PTHR11584:SF369">
    <property type="entry name" value="MITOGEN-ACTIVATED PROTEIN KINASE KINASE KINASE 19-RELATED"/>
    <property type="match status" value="1"/>
</dbReference>
<keyword evidence="4 7" id="KW-0418">Kinase</keyword>
<dbReference type="Pfam" id="PF00069">
    <property type="entry name" value="Pkinase"/>
    <property type="match status" value="1"/>
</dbReference>
<dbReference type="AlphaFoldDB" id="A0A5J4UN30"/>
<dbReference type="InterPro" id="IPR011009">
    <property type="entry name" value="Kinase-like_dom_sf"/>
</dbReference>
<dbReference type="InterPro" id="IPR008271">
    <property type="entry name" value="Ser/Thr_kinase_AS"/>
</dbReference>
<dbReference type="PROSITE" id="PS00108">
    <property type="entry name" value="PROTEIN_KINASE_ST"/>
    <property type="match status" value="1"/>
</dbReference>
<dbReference type="GO" id="GO:0005524">
    <property type="term" value="F:ATP binding"/>
    <property type="evidence" value="ECO:0007669"/>
    <property type="project" value="UniProtKB-KW"/>
</dbReference>
<reference evidence="7 8" key="1">
    <citation type="submission" date="2019-03" db="EMBL/GenBank/DDBJ databases">
        <title>Single cell metagenomics reveals metabolic interactions within the superorganism composed of flagellate Streblomastix strix and complex community of Bacteroidetes bacteria on its surface.</title>
        <authorList>
            <person name="Treitli S.C."/>
            <person name="Kolisko M."/>
            <person name="Husnik F."/>
            <person name="Keeling P."/>
            <person name="Hampl V."/>
        </authorList>
    </citation>
    <scope>NUCLEOTIDE SEQUENCE [LARGE SCALE GENOMIC DNA]</scope>
    <source>
        <strain evidence="7">ST1C</strain>
    </source>
</reference>
<evidence type="ECO:0000256" key="1">
    <source>
        <dbReference type="ARBA" id="ARBA00022527"/>
    </source>
</evidence>